<dbReference type="KEGG" id="kbs:EPA93_29885"/>
<feature type="active site" description="Nucleophile" evidence="2">
    <location>
        <position position="11"/>
    </location>
</feature>
<dbReference type="RefSeq" id="WP_129891034.1">
    <property type="nucleotide sequence ID" value="NZ_CP035758.1"/>
</dbReference>
<dbReference type="Proteomes" id="UP000290365">
    <property type="component" value="Chromosome"/>
</dbReference>
<feature type="active site" description="Proton donor" evidence="2">
    <location>
        <position position="13"/>
    </location>
</feature>
<dbReference type="GO" id="GO:0016791">
    <property type="term" value="F:phosphatase activity"/>
    <property type="evidence" value="ECO:0007669"/>
    <property type="project" value="TreeGrafter"/>
</dbReference>
<name>A0A4P6JW97_KTERU</name>
<evidence type="ECO:0000313" key="5">
    <source>
        <dbReference type="EMBL" id="QBD79968.1"/>
    </source>
</evidence>
<dbReference type="OrthoDB" id="9810449at2"/>
<keyword evidence="4" id="KW-0479">Metal-binding</keyword>
<evidence type="ECO:0000256" key="4">
    <source>
        <dbReference type="PIRSR" id="PIRSR000915-3"/>
    </source>
</evidence>
<dbReference type="InterPro" id="IPR023214">
    <property type="entry name" value="HAD_sf"/>
</dbReference>
<dbReference type="NCBIfam" id="TIGR01460">
    <property type="entry name" value="HAD-SF-IIA"/>
    <property type="match status" value="1"/>
</dbReference>
<evidence type="ECO:0000256" key="1">
    <source>
        <dbReference type="PIRNR" id="PIRNR000915"/>
    </source>
</evidence>
<protein>
    <submittedName>
        <fullName evidence="5">HAD-IIA family hydrolase</fullName>
    </submittedName>
</protein>
<accession>A0A4P6JW97</accession>
<feature type="binding site" evidence="4">
    <location>
        <position position="13"/>
    </location>
    <ligand>
        <name>Mg(2+)</name>
        <dbReference type="ChEBI" id="CHEBI:18420"/>
    </ligand>
</feature>
<sequence>MQLPYTTYLIDLDGVVYRGETLVPGAKEFIAWLNTTHKKYLFLTNNSFASETQVLAKLTRLGISTDQTHILGAGQAAVKNIARRFPGATVYVIGEQPLIEMVQQHGLQVASLDAHKADVVLVGLDRTFDYKKLTGAVLAVRKGAAFITINRDPLLPVENSYLPGCGTMTAAIEAGSQSKPEMIGKPEPTLLFEAMQQLNSQPGETVMIGDNLGVDILAGHAAGTHTILVLSGNDTRESLARATVKPNHVYENLAAIMDLIHTAEPTSHTS</sequence>
<feature type="binding site" evidence="3">
    <location>
        <position position="185"/>
    </location>
    <ligand>
        <name>substrate</name>
    </ligand>
</feature>
<keyword evidence="6" id="KW-1185">Reference proteome</keyword>
<evidence type="ECO:0000313" key="6">
    <source>
        <dbReference type="Proteomes" id="UP000290365"/>
    </source>
</evidence>
<evidence type="ECO:0000256" key="3">
    <source>
        <dbReference type="PIRSR" id="PIRSR000915-2"/>
    </source>
</evidence>
<dbReference type="AlphaFoldDB" id="A0A4P6JW97"/>
<dbReference type="GO" id="GO:0005737">
    <property type="term" value="C:cytoplasm"/>
    <property type="evidence" value="ECO:0007669"/>
    <property type="project" value="TreeGrafter"/>
</dbReference>
<evidence type="ECO:0000256" key="2">
    <source>
        <dbReference type="PIRSR" id="PIRSR000915-1"/>
    </source>
</evidence>
<comment type="similarity">
    <text evidence="1">Belongs to the HAD-like hydrolase superfamily.</text>
</comment>
<dbReference type="GO" id="GO:0046872">
    <property type="term" value="F:metal ion binding"/>
    <property type="evidence" value="ECO:0007669"/>
    <property type="project" value="UniProtKB-KW"/>
</dbReference>
<dbReference type="Pfam" id="PF13242">
    <property type="entry name" value="Hydrolase_like"/>
    <property type="match status" value="1"/>
</dbReference>
<reference evidence="5 6" key="1">
    <citation type="submission" date="2019-01" db="EMBL/GenBank/DDBJ databases">
        <title>Ktedonosporobacter rubrisoli SCAWS-G2.</title>
        <authorList>
            <person name="Huang Y."/>
            <person name="Yan B."/>
        </authorList>
    </citation>
    <scope>NUCLEOTIDE SEQUENCE [LARGE SCALE GENOMIC DNA]</scope>
    <source>
        <strain evidence="5 6">SCAWS-G2</strain>
    </source>
</reference>
<dbReference type="PIRSF" id="PIRSF000915">
    <property type="entry name" value="PGP-type_phosphatase"/>
    <property type="match status" value="1"/>
</dbReference>
<gene>
    <name evidence="5" type="ORF">EPA93_29885</name>
</gene>
<organism evidence="5 6">
    <name type="scientific">Ktedonosporobacter rubrisoli</name>
    <dbReference type="NCBI Taxonomy" id="2509675"/>
    <lineage>
        <taxon>Bacteria</taxon>
        <taxon>Bacillati</taxon>
        <taxon>Chloroflexota</taxon>
        <taxon>Ktedonobacteria</taxon>
        <taxon>Ktedonobacterales</taxon>
        <taxon>Ktedonosporobacteraceae</taxon>
        <taxon>Ktedonosporobacter</taxon>
    </lineage>
</organism>
<feature type="binding site" evidence="4">
    <location>
        <position position="210"/>
    </location>
    <ligand>
        <name>Mg(2+)</name>
        <dbReference type="ChEBI" id="CHEBI:18420"/>
    </ligand>
</feature>
<keyword evidence="4" id="KW-0460">Magnesium</keyword>
<dbReference type="Gene3D" id="3.40.50.1000">
    <property type="entry name" value="HAD superfamily/HAD-like"/>
    <property type="match status" value="2"/>
</dbReference>
<dbReference type="EMBL" id="CP035758">
    <property type="protein sequence ID" value="QBD79968.1"/>
    <property type="molecule type" value="Genomic_DNA"/>
</dbReference>
<dbReference type="InterPro" id="IPR036412">
    <property type="entry name" value="HAD-like_sf"/>
</dbReference>
<feature type="binding site" evidence="4">
    <location>
        <position position="11"/>
    </location>
    <ligand>
        <name>Mg(2+)</name>
        <dbReference type="ChEBI" id="CHEBI:18420"/>
    </ligand>
</feature>
<dbReference type="Pfam" id="PF13344">
    <property type="entry name" value="Hydrolase_6"/>
    <property type="match status" value="1"/>
</dbReference>
<comment type="cofactor">
    <cofactor evidence="4">
        <name>Mg(2+)</name>
        <dbReference type="ChEBI" id="CHEBI:18420"/>
    </cofactor>
    <text evidence="4">Divalent metal ions. Mg(2+) is the most effective.</text>
</comment>
<dbReference type="SUPFAM" id="SSF56784">
    <property type="entry name" value="HAD-like"/>
    <property type="match status" value="1"/>
</dbReference>
<dbReference type="PANTHER" id="PTHR19288:SF46">
    <property type="entry name" value="HALOACID DEHALOGENASE-LIKE HYDROLASE DOMAIN-CONTAINING PROTEIN 2"/>
    <property type="match status" value="1"/>
</dbReference>
<dbReference type="InterPro" id="IPR006357">
    <property type="entry name" value="HAD-SF_hydro_IIA"/>
</dbReference>
<keyword evidence="5" id="KW-0378">Hydrolase</keyword>
<dbReference type="PANTHER" id="PTHR19288">
    <property type="entry name" value="4-NITROPHENYLPHOSPHATASE-RELATED"/>
    <property type="match status" value="1"/>
</dbReference>
<proteinExistence type="inferred from homology"/>